<evidence type="ECO:0000256" key="1">
    <source>
        <dbReference type="ARBA" id="ARBA00001971"/>
    </source>
</evidence>
<feature type="region of interest" description="Disordered" evidence="9">
    <location>
        <begin position="86"/>
        <end position="109"/>
    </location>
</feature>
<dbReference type="InterPro" id="IPR017972">
    <property type="entry name" value="Cyt_P450_CS"/>
</dbReference>
<dbReference type="PRINTS" id="PR00385">
    <property type="entry name" value="P450"/>
</dbReference>
<keyword evidence="5 7" id="KW-0408">Iron</keyword>
<keyword evidence="7 8" id="KW-0349">Heme</keyword>
<reference evidence="12" key="1">
    <citation type="submission" date="2010-05" db="EMBL/GenBank/DDBJ databases">
        <title>The genome sequence of Magnaporthe poae strain ATCC 64411.</title>
        <authorList>
            <person name="Ma L.-J."/>
            <person name="Dead R."/>
            <person name="Young S."/>
            <person name="Zeng Q."/>
            <person name="Koehrsen M."/>
            <person name="Alvarado L."/>
            <person name="Berlin A."/>
            <person name="Chapman S.B."/>
            <person name="Chen Z."/>
            <person name="Freedman E."/>
            <person name="Gellesch M."/>
            <person name="Goldberg J."/>
            <person name="Griggs A."/>
            <person name="Gujja S."/>
            <person name="Heilman E.R."/>
            <person name="Heiman D."/>
            <person name="Hepburn T."/>
            <person name="Howarth C."/>
            <person name="Jen D."/>
            <person name="Larson L."/>
            <person name="Mehta T."/>
            <person name="Neiman D."/>
            <person name="Pearson M."/>
            <person name="Roberts A."/>
            <person name="Saif S."/>
            <person name="Shea T."/>
            <person name="Shenoy N."/>
            <person name="Sisk P."/>
            <person name="Stolte C."/>
            <person name="Sykes S."/>
            <person name="Walk T."/>
            <person name="White J."/>
            <person name="Yandava C."/>
            <person name="Haas B."/>
            <person name="Nusbaum C."/>
            <person name="Birren B."/>
        </authorList>
    </citation>
    <scope>NUCLEOTIDE SEQUENCE [LARGE SCALE GENOMIC DNA]</scope>
    <source>
        <strain evidence="12">ATCC 64411 / 73-15</strain>
    </source>
</reference>
<dbReference type="Pfam" id="PF00067">
    <property type="entry name" value="p450"/>
    <property type="match status" value="1"/>
</dbReference>
<evidence type="ECO:0000256" key="6">
    <source>
        <dbReference type="ARBA" id="ARBA00023033"/>
    </source>
</evidence>
<reference evidence="11" key="5">
    <citation type="submission" date="2015-06" db="UniProtKB">
        <authorList>
            <consortium name="EnsemblFungi"/>
        </authorList>
    </citation>
    <scope>IDENTIFICATION</scope>
    <source>
        <strain evidence="11">ATCC 64411</strain>
    </source>
</reference>
<evidence type="ECO:0000256" key="4">
    <source>
        <dbReference type="ARBA" id="ARBA00023002"/>
    </source>
</evidence>
<dbReference type="Gene3D" id="1.10.630.10">
    <property type="entry name" value="Cytochrome P450"/>
    <property type="match status" value="1"/>
</dbReference>
<reference evidence="10" key="3">
    <citation type="submission" date="2011-03" db="EMBL/GenBank/DDBJ databases">
        <title>Annotation of Magnaporthe poae ATCC 64411.</title>
        <authorList>
            <person name="Ma L.-J."/>
            <person name="Dead R."/>
            <person name="Young S.K."/>
            <person name="Zeng Q."/>
            <person name="Gargeya S."/>
            <person name="Fitzgerald M."/>
            <person name="Haas B."/>
            <person name="Abouelleil A."/>
            <person name="Alvarado L."/>
            <person name="Arachchi H.M."/>
            <person name="Berlin A."/>
            <person name="Brown A."/>
            <person name="Chapman S.B."/>
            <person name="Chen Z."/>
            <person name="Dunbar C."/>
            <person name="Freedman E."/>
            <person name="Gearin G."/>
            <person name="Gellesch M."/>
            <person name="Goldberg J."/>
            <person name="Griggs A."/>
            <person name="Gujja S."/>
            <person name="Heiman D."/>
            <person name="Howarth C."/>
            <person name="Larson L."/>
            <person name="Lui A."/>
            <person name="MacDonald P.J.P."/>
            <person name="Mehta T."/>
            <person name="Montmayeur A."/>
            <person name="Murphy C."/>
            <person name="Neiman D."/>
            <person name="Pearson M."/>
            <person name="Priest M."/>
            <person name="Roberts A."/>
            <person name="Saif S."/>
            <person name="Shea T."/>
            <person name="Shenoy N."/>
            <person name="Sisk P."/>
            <person name="Stolte C."/>
            <person name="Sykes S."/>
            <person name="Yandava C."/>
            <person name="Wortman J."/>
            <person name="Nusbaum C."/>
            <person name="Birren B."/>
        </authorList>
    </citation>
    <scope>NUCLEOTIDE SEQUENCE</scope>
    <source>
        <strain evidence="10">ATCC 64411</strain>
    </source>
</reference>
<comment type="similarity">
    <text evidence="2 8">Belongs to the cytochrome P450 family.</text>
</comment>
<keyword evidence="3 7" id="KW-0479">Metal-binding</keyword>
<evidence type="ECO:0000256" key="8">
    <source>
        <dbReference type="RuleBase" id="RU000461"/>
    </source>
</evidence>
<dbReference type="eggNOG" id="KOG0157">
    <property type="taxonomic scope" value="Eukaryota"/>
</dbReference>
<evidence type="ECO:0000313" key="10">
    <source>
        <dbReference type="EMBL" id="KLU83151.1"/>
    </source>
</evidence>
<dbReference type="GO" id="GO:0004497">
    <property type="term" value="F:monooxygenase activity"/>
    <property type="evidence" value="ECO:0007669"/>
    <property type="project" value="UniProtKB-KW"/>
</dbReference>
<dbReference type="CDD" id="cd11063">
    <property type="entry name" value="CYP52"/>
    <property type="match status" value="1"/>
</dbReference>
<dbReference type="InterPro" id="IPR047146">
    <property type="entry name" value="Cyt_P450_E_CYP52_fungi"/>
</dbReference>
<dbReference type="AlphaFoldDB" id="A0A0C4DQS0"/>
<keyword evidence="4 8" id="KW-0560">Oxidoreductase</keyword>
<evidence type="ECO:0000256" key="3">
    <source>
        <dbReference type="ARBA" id="ARBA00022723"/>
    </source>
</evidence>
<reference evidence="11" key="4">
    <citation type="journal article" date="2015" name="G3 (Bethesda)">
        <title>Genome sequences of three phytopathogenic species of the Magnaporthaceae family of fungi.</title>
        <authorList>
            <person name="Okagaki L.H."/>
            <person name="Nunes C.C."/>
            <person name="Sailsbery J."/>
            <person name="Clay B."/>
            <person name="Brown D."/>
            <person name="John T."/>
            <person name="Oh Y."/>
            <person name="Young N."/>
            <person name="Fitzgerald M."/>
            <person name="Haas B.J."/>
            <person name="Zeng Q."/>
            <person name="Young S."/>
            <person name="Adiconis X."/>
            <person name="Fan L."/>
            <person name="Levin J.Z."/>
            <person name="Mitchell T.K."/>
            <person name="Okubara P.A."/>
            <person name="Farman M.L."/>
            <person name="Kohn L.M."/>
            <person name="Birren B."/>
            <person name="Ma L.-J."/>
            <person name="Dean R.A."/>
        </authorList>
    </citation>
    <scope>NUCLEOTIDE SEQUENCE</scope>
    <source>
        <strain evidence="11">ATCC 64411 / 73-15</strain>
    </source>
</reference>
<dbReference type="GO" id="GO:0016705">
    <property type="term" value="F:oxidoreductase activity, acting on paired donors, with incorporation or reduction of molecular oxygen"/>
    <property type="evidence" value="ECO:0007669"/>
    <property type="project" value="InterPro"/>
</dbReference>
<evidence type="ECO:0000256" key="7">
    <source>
        <dbReference type="PIRSR" id="PIRSR602403-1"/>
    </source>
</evidence>
<evidence type="ECO:0000313" key="11">
    <source>
        <dbReference type="EnsemblFungi" id="MAPG_02216T0"/>
    </source>
</evidence>
<evidence type="ECO:0000256" key="9">
    <source>
        <dbReference type="SAM" id="MobiDB-lite"/>
    </source>
</evidence>
<dbReference type="EMBL" id="GL876967">
    <property type="protein sequence ID" value="KLU83151.1"/>
    <property type="molecule type" value="Genomic_DNA"/>
</dbReference>
<dbReference type="EnsemblFungi" id="MAPG_02216T0">
    <property type="protein sequence ID" value="MAPG_02216T0"/>
    <property type="gene ID" value="MAPG_02216"/>
</dbReference>
<sequence length="341" mass="38061">MMTMDSSTDFMLGRSTGLLVRGGSSSTTEAATEFLEAFDYCSWKGAHRARLGMLMALVPDARYEAGVKTIREYVREYVAGAMAVREQQEQEDKKNKAMAGSGAVDGKQQHDGEKKSYVFLHELVDSGADEEYVLDQVLSIILAGRDTTAAGLSGAFYFLARAPEAVKKLRAEIEDLGVKNPTWEQLRGMKYLQNVIRETLRLYPPVGTNSRNAVRDTVLPRGGGPDGKLPLLVPKGTNCRYVTYTMHRRQDIYGPDAEEFRPERWDDLRVSWEYLPFSGGPRICIGQQFALTQMSYVLFRIMQNFESLEPVGSGPLLTKVGITLLMMDGCKVKMTPVRDAK</sequence>
<dbReference type="OrthoDB" id="1470350at2759"/>
<feature type="binding site" description="axial binding residue" evidence="7">
    <location>
        <position position="284"/>
    </location>
    <ligand>
        <name>heme</name>
        <dbReference type="ChEBI" id="CHEBI:30413"/>
    </ligand>
    <ligandPart>
        <name>Fe</name>
        <dbReference type="ChEBI" id="CHEBI:18248"/>
    </ligandPart>
</feature>
<keyword evidence="6 8" id="KW-0503">Monooxygenase</keyword>
<evidence type="ECO:0000313" key="12">
    <source>
        <dbReference type="Proteomes" id="UP000011715"/>
    </source>
</evidence>
<dbReference type="VEuPathDB" id="FungiDB:MAPG_02216"/>
<dbReference type="STRING" id="644358.A0A0C4DQS0"/>
<dbReference type="InterPro" id="IPR001128">
    <property type="entry name" value="Cyt_P450"/>
</dbReference>
<dbReference type="InterPro" id="IPR036396">
    <property type="entry name" value="Cyt_P450_sf"/>
</dbReference>
<organism evidence="11 12">
    <name type="scientific">Magnaporthiopsis poae (strain ATCC 64411 / 73-15)</name>
    <name type="common">Kentucky bluegrass fungus</name>
    <name type="synonym">Magnaporthe poae</name>
    <dbReference type="NCBI Taxonomy" id="644358"/>
    <lineage>
        <taxon>Eukaryota</taxon>
        <taxon>Fungi</taxon>
        <taxon>Dikarya</taxon>
        <taxon>Ascomycota</taxon>
        <taxon>Pezizomycotina</taxon>
        <taxon>Sordariomycetes</taxon>
        <taxon>Sordariomycetidae</taxon>
        <taxon>Magnaporthales</taxon>
        <taxon>Magnaporthaceae</taxon>
        <taxon>Magnaporthiopsis</taxon>
    </lineage>
</organism>
<dbReference type="OMA" id="SHDICRA"/>
<dbReference type="PANTHER" id="PTHR24287:SF17">
    <property type="entry name" value="P450, PUTATIVE (EUROFUNG)-RELATED"/>
    <property type="match status" value="1"/>
</dbReference>
<dbReference type="EMBL" id="ADBL01000565">
    <property type="status" value="NOT_ANNOTATED_CDS"/>
    <property type="molecule type" value="Genomic_DNA"/>
</dbReference>
<dbReference type="SUPFAM" id="SSF48264">
    <property type="entry name" value="Cytochrome P450"/>
    <property type="match status" value="1"/>
</dbReference>
<name>A0A0C4DQS0_MAGP6</name>
<reference evidence="10" key="2">
    <citation type="submission" date="2010-05" db="EMBL/GenBank/DDBJ databases">
        <title>The Genome Sequence of Magnaporthe poae strain ATCC 64411.</title>
        <authorList>
            <consortium name="The Broad Institute Genome Sequencing Platform"/>
            <consortium name="Broad Institute Genome Sequencing Center for Infectious Disease"/>
            <person name="Ma L.-J."/>
            <person name="Dead R."/>
            <person name="Young S."/>
            <person name="Zeng Q."/>
            <person name="Koehrsen M."/>
            <person name="Alvarado L."/>
            <person name="Berlin A."/>
            <person name="Chapman S.B."/>
            <person name="Chen Z."/>
            <person name="Freedman E."/>
            <person name="Gellesch M."/>
            <person name="Goldberg J."/>
            <person name="Griggs A."/>
            <person name="Gujja S."/>
            <person name="Heilman E.R."/>
            <person name="Heiman D."/>
            <person name="Hepburn T."/>
            <person name="Howarth C."/>
            <person name="Jen D."/>
            <person name="Larson L."/>
            <person name="Mehta T."/>
            <person name="Neiman D."/>
            <person name="Pearson M."/>
            <person name="Roberts A."/>
            <person name="Saif S."/>
            <person name="Shea T."/>
            <person name="Shenoy N."/>
            <person name="Sisk P."/>
            <person name="Stolte C."/>
            <person name="Sykes S."/>
            <person name="Walk T."/>
            <person name="White J."/>
            <person name="Yandava C."/>
            <person name="Haas B."/>
            <person name="Nusbaum C."/>
            <person name="Birren B."/>
        </authorList>
    </citation>
    <scope>NUCLEOTIDE SEQUENCE</scope>
    <source>
        <strain evidence="10">ATCC 64411</strain>
    </source>
</reference>
<evidence type="ECO:0000256" key="2">
    <source>
        <dbReference type="ARBA" id="ARBA00010617"/>
    </source>
</evidence>
<proteinExistence type="inferred from homology"/>
<keyword evidence="12" id="KW-1185">Reference proteome</keyword>
<evidence type="ECO:0000256" key="5">
    <source>
        <dbReference type="ARBA" id="ARBA00023004"/>
    </source>
</evidence>
<dbReference type="GO" id="GO:0020037">
    <property type="term" value="F:heme binding"/>
    <property type="evidence" value="ECO:0007669"/>
    <property type="project" value="InterPro"/>
</dbReference>
<dbReference type="PRINTS" id="PR00465">
    <property type="entry name" value="EP450IV"/>
</dbReference>
<dbReference type="GO" id="GO:0005506">
    <property type="term" value="F:iron ion binding"/>
    <property type="evidence" value="ECO:0007669"/>
    <property type="project" value="InterPro"/>
</dbReference>
<dbReference type="Proteomes" id="UP000011715">
    <property type="component" value="Unassembled WGS sequence"/>
</dbReference>
<accession>A0A0C4DQS0</accession>
<dbReference type="PANTHER" id="PTHR24287">
    <property type="entry name" value="P450, PUTATIVE (EUROFUNG)-RELATED"/>
    <property type="match status" value="1"/>
</dbReference>
<dbReference type="InterPro" id="IPR002403">
    <property type="entry name" value="Cyt_P450_E_grp-IV"/>
</dbReference>
<protein>
    <submittedName>
        <fullName evidence="10">Cytochrome P450 52E1</fullName>
    </submittedName>
</protein>
<comment type="cofactor">
    <cofactor evidence="1 7">
        <name>heme</name>
        <dbReference type="ChEBI" id="CHEBI:30413"/>
    </cofactor>
</comment>
<gene>
    <name evidence="10" type="ORF">MAPG_02216</name>
</gene>
<dbReference type="PROSITE" id="PS00086">
    <property type="entry name" value="CYTOCHROME_P450"/>
    <property type="match status" value="1"/>
</dbReference>
<feature type="compositionally biased region" description="Basic and acidic residues" evidence="9">
    <location>
        <begin position="86"/>
        <end position="95"/>
    </location>
</feature>